<dbReference type="AlphaFoldDB" id="A0A4Z2I369"/>
<sequence length="62" mass="6574">MNTVHLTPGASYLMTHSHLRNPTPTGGEAAAPDRPSAAPSLGATRPVACKCLKHRLRLCVQI</sequence>
<evidence type="ECO:0000313" key="2">
    <source>
        <dbReference type="EMBL" id="TNN71764.1"/>
    </source>
</evidence>
<feature type="compositionally biased region" description="Low complexity" evidence="1">
    <location>
        <begin position="29"/>
        <end position="40"/>
    </location>
</feature>
<accession>A0A4Z2I369</accession>
<evidence type="ECO:0000313" key="3">
    <source>
        <dbReference type="Proteomes" id="UP000314294"/>
    </source>
</evidence>
<protein>
    <submittedName>
        <fullName evidence="2">Uncharacterized protein</fullName>
    </submittedName>
</protein>
<feature type="region of interest" description="Disordered" evidence="1">
    <location>
        <begin position="16"/>
        <end position="41"/>
    </location>
</feature>
<proteinExistence type="predicted"/>
<organism evidence="2 3">
    <name type="scientific">Liparis tanakae</name>
    <name type="common">Tanaka's snailfish</name>
    <dbReference type="NCBI Taxonomy" id="230148"/>
    <lineage>
        <taxon>Eukaryota</taxon>
        <taxon>Metazoa</taxon>
        <taxon>Chordata</taxon>
        <taxon>Craniata</taxon>
        <taxon>Vertebrata</taxon>
        <taxon>Euteleostomi</taxon>
        <taxon>Actinopterygii</taxon>
        <taxon>Neopterygii</taxon>
        <taxon>Teleostei</taxon>
        <taxon>Neoteleostei</taxon>
        <taxon>Acanthomorphata</taxon>
        <taxon>Eupercaria</taxon>
        <taxon>Perciformes</taxon>
        <taxon>Cottioidei</taxon>
        <taxon>Cottales</taxon>
        <taxon>Liparidae</taxon>
        <taxon>Liparis</taxon>
    </lineage>
</organism>
<keyword evidence="3" id="KW-1185">Reference proteome</keyword>
<dbReference type="Proteomes" id="UP000314294">
    <property type="component" value="Unassembled WGS sequence"/>
</dbReference>
<dbReference type="EMBL" id="SRLO01000145">
    <property type="protein sequence ID" value="TNN71764.1"/>
    <property type="molecule type" value="Genomic_DNA"/>
</dbReference>
<name>A0A4Z2I369_9TELE</name>
<reference evidence="2 3" key="1">
    <citation type="submission" date="2019-03" db="EMBL/GenBank/DDBJ databases">
        <title>First draft genome of Liparis tanakae, snailfish: a comprehensive survey of snailfish specific genes.</title>
        <authorList>
            <person name="Kim W."/>
            <person name="Song I."/>
            <person name="Jeong J.-H."/>
            <person name="Kim D."/>
            <person name="Kim S."/>
            <person name="Ryu S."/>
            <person name="Song J.Y."/>
            <person name="Lee S.K."/>
        </authorList>
    </citation>
    <scope>NUCLEOTIDE SEQUENCE [LARGE SCALE GENOMIC DNA]</scope>
    <source>
        <tissue evidence="2">Muscle</tissue>
    </source>
</reference>
<gene>
    <name evidence="2" type="ORF">EYF80_017935</name>
</gene>
<comment type="caution">
    <text evidence="2">The sequence shown here is derived from an EMBL/GenBank/DDBJ whole genome shotgun (WGS) entry which is preliminary data.</text>
</comment>
<evidence type="ECO:0000256" key="1">
    <source>
        <dbReference type="SAM" id="MobiDB-lite"/>
    </source>
</evidence>